<dbReference type="STRING" id="755732.Fluta_1643"/>
<reference evidence="2" key="2">
    <citation type="submission" date="2011-02" db="EMBL/GenBank/DDBJ databases">
        <title>The complete genome of Fluviicola taffensis DSM 16823.</title>
        <authorList>
            <consortium name="US DOE Joint Genome Institute (JGI-PGF)"/>
            <person name="Lucas S."/>
            <person name="Copeland A."/>
            <person name="Lapidus A."/>
            <person name="Bruce D."/>
            <person name="Goodwin L."/>
            <person name="Pitluck S."/>
            <person name="Kyrpides N."/>
            <person name="Mavromatis K."/>
            <person name="Ivanova N."/>
            <person name="Mikhailova N."/>
            <person name="Pagani I."/>
            <person name="Chertkov O."/>
            <person name="Detter J.C."/>
            <person name="Han C."/>
            <person name="Tapia R."/>
            <person name="Land M."/>
            <person name="Hauser L."/>
            <person name="Markowitz V."/>
            <person name="Cheng J.-F."/>
            <person name="Hugenholtz P."/>
            <person name="Woyke T."/>
            <person name="Wu D."/>
            <person name="Tindall B."/>
            <person name="Pomrenke H.G."/>
            <person name="Brambilla E."/>
            <person name="Klenk H.-P."/>
            <person name="Eisen J.A."/>
        </authorList>
    </citation>
    <scope>NUCLEOTIDE SEQUENCE [LARGE SCALE GENOMIC DNA]</scope>
    <source>
        <strain evidence="2">DSM 16823 / RW262 / RW262</strain>
    </source>
</reference>
<name>F2IG14_FLUTR</name>
<accession>F2IG14</accession>
<organism evidence="1 2">
    <name type="scientific">Fluviicola taffensis (strain DSM 16823 / NCIMB 13979 / RW262)</name>
    <dbReference type="NCBI Taxonomy" id="755732"/>
    <lineage>
        <taxon>Bacteria</taxon>
        <taxon>Pseudomonadati</taxon>
        <taxon>Bacteroidota</taxon>
        <taxon>Flavobacteriia</taxon>
        <taxon>Flavobacteriales</taxon>
        <taxon>Crocinitomicaceae</taxon>
        <taxon>Fluviicola</taxon>
    </lineage>
</organism>
<evidence type="ECO:0000313" key="2">
    <source>
        <dbReference type="Proteomes" id="UP000007463"/>
    </source>
</evidence>
<dbReference type="Proteomes" id="UP000007463">
    <property type="component" value="Chromosome"/>
</dbReference>
<dbReference type="InterPro" id="IPR013783">
    <property type="entry name" value="Ig-like_fold"/>
</dbReference>
<gene>
    <name evidence="1" type="ordered locus">Fluta_1643</name>
</gene>
<evidence type="ECO:0000313" key="1">
    <source>
        <dbReference type="EMBL" id="AEA43635.1"/>
    </source>
</evidence>
<dbReference type="Gene3D" id="2.60.40.10">
    <property type="entry name" value="Immunoglobulins"/>
    <property type="match status" value="1"/>
</dbReference>
<dbReference type="AlphaFoldDB" id="F2IG14"/>
<sequence precursor="true">MKLGVLFIGTLFIFLLSTCTKFGKNVYVDGRVYNPITGEGIPNIPIRLYRSKLDSKDPLGTDSKTLQTTTTDANGYYKMEHLSTPFNHVWIRLNNLDYYPIGWVGFGHTGSELVKKGKRNHLDYEMVPYGNYKIVVNNINCQGANDTIIIRRTNQVGSFLAIDWVLTGCGGYNSSFSQAPMGTVYTHYTVIRNGVSNEYDVNFEILPNQDNIQTINY</sequence>
<proteinExistence type="predicted"/>
<dbReference type="InterPro" id="IPR008969">
    <property type="entry name" value="CarboxyPept-like_regulatory"/>
</dbReference>
<protein>
    <submittedName>
        <fullName evidence="1">Uncharacterized protein</fullName>
    </submittedName>
</protein>
<dbReference type="OrthoDB" id="1467787at2"/>
<keyword evidence="2" id="KW-1185">Reference proteome</keyword>
<reference evidence="1 2" key="1">
    <citation type="journal article" date="2011" name="Stand. Genomic Sci.">
        <title>Complete genome sequence of the gliding freshwater bacterium Fluviicola taffensis type strain (RW262).</title>
        <authorList>
            <person name="Woyke T."/>
            <person name="Chertkov O."/>
            <person name="Lapidus A."/>
            <person name="Nolan M."/>
            <person name="Lucas S."/>
            <person name="Del Rio T.G."/>
            <person name="Tice H."/>
            <person name="Cheng J.F."/>
            <person name="Tapia R."/>
            <person name="Han C."/>
            <person name="Goodwin L."/>
            <person name="Pitluck S."/>
            <person name="Liolios K."/>
            <person name="Pagani I."/>
            <person name="Ivanova N."/>
            <person name="Huntemann M."/>
            <person name="Mavromatis K."/>
            <person name="Mikhailova N."/>
            <person name="Pati A."/>
            <person name="Chen A."/>
            <person name="Palaniappan K."/>
            <person name="Land M."/>
            <person name="Hauser L."/>
            <person name="Brambilla E.M."/>
            <person name="Rohde M."/>
            <person name="Mwirichia R."/>
            <person name="Sikorski J."/>
            <person name="Tindall B.J."/>
            <person name="Goker M."/>
            <person name="Bristow J."/>
            <person name="Eisen J.A."/>
            <person name="Markowitz V."/>
            <person name="Hugenholtz P."/>
            <person name="Klenk H.P."/>
            <person name="Kyrpides N.C."/>
        </authorList>
    </citation>
    <scope>NUCLEOTIDE SEQUENCE [LARGE SCALE GENOMIC DNA]</scope>
    <source>
        <strain evidence="2">DSM 16823 / RW262 / RW262</strain>
    </source>
</reference>
<dbReference type="RefSeq" id="WP_013686406.1">
    <property type="nucleotide sequence ID" value="NC_015321.1"/>
</dbReference>
<dbReference type="SUPFAM" id="SSF49464">
    <property type="entry name" value="Carboxypeptidase regulatory domain-like"/>
    <property type="match status" value="1"/>
</dbReference>
<dbReference type="KEGG" id="fte:Fluta_1643"/>
<dbReference type="EMBL" id="CP002542">
    <property type="protein sequence ID" value="AEA43635.1"/>
    <property type="molecule type" value="Genomic_DNA"/>
</dbReference>
<dbReference type="HOGENOM" id="CLU_110647_0_0_10"/>